<protein>
    <recommendedName>
        <fullName evidence="3">Integrase, catalytic region, zinc finger, CCHC-type, peptidase aspartic, catalytic</fullName>
    </recommendedName>
</protein>
<comment type="caution">
    <text evidence="1">The sequence shown here is derived from an EMBL/GenBank/DDBJ whole genome shotgun (WGS) entry which is preliminary data.</text>
</comment>
<reference evidence="1" key="1">
    <citation type="journal article" date="2022" name="Int. J. Mol. Sci.">
        <title>Draft Genome of Tanacetum Coccineum: Genomic Comparison of Closely Related Tanacetum-Family Plants.</title>
        <authorList>
            <person name="Yamashiro T."/>
            <person name="Shiraishi A."/>
            <person name="Nakayama K."/>
            <person name="Satake H."/>
        </authorList>
    </citation>
    <scope>NUCLEOTIDE SEQUENCE</scope>
</reference>
<dbReference type="Proteomes" id="UP001151760">
    <property type="component" value="Unassembled WGS sequence"/>
</dbReference>
<gene>
    <name evidence="1" type="ORF">Tco_0894454</name>
</gene>
<sequence>MTPSSMDLSNMEQLQNSKIQLHLQPSERTYDELTDAEKIHEGCDIKATKIVLQGLPQDIYNMVTHHMPRETIHSYYIQFAQFINDMHTIGMTMQPCQVNTKFINHLQREWSKFVTDVKLAKDMHNTNFDHLYAYLRQHEAHANEVRLMRQRFLDPLAIVATKKTFLHICTTKRTQFQQRIYRCISIKFASQLSTHHKPALANLVLTQESEHKYQDDGYGCRQSGETKLRDNEDIVTTIQASQEIPTTAIFKTNDLDAFDSDCNEAPSASAILMAKLSAYDSDVLSEVPHPDTYLTSNVIDQSVTRDVQYLNETENVVVQDTNSSAQQDAMLMSVIDEMSIQVAKCRKAYLLEDKQIPSVGVFDEVFSTWMAFGGNTRDLGSFGEETDKITNLHKIHEEVLFTERGDVVAGIKQQRHDLSSDGVRDITKASGHGRLKEELESSM</sequence>
<accession>A0ABQ5CD83</accession>
<dbReference type="EMBL" id="BQNB010014142">
    <property type="protein sequence ID" value="GJT24517.1"/>
    <property type="molecule type" value="Genomic_DNA"/>
</dbReference>
<organism evidence="1 2">
    <name type="scientific">Tanacetum coccineum</name>
    <dbReference type="NCBI Taxonomy" id="301880"/>
    <lineage>
        <taxon>Eukaryota</taxon>
        <taxon>Viridiplantae</taxon>
        <taxon>Streptophyta</taxon>
        <taxon>Embryophyta</taxon>
        <taxon>Tracheophyta</taxon>
        <taxon>Spermatophyta</taxon>
        <taxon>Magnoliopsida</taxon>
        <taxon>eudicotyledons</taxon>
        <taxon>Gunneridae</taxon>
        <taxon>Pentapetalae</taxon>
        <taxon>asterids</taxon>
        <taxon>campanulids</taxon>
        <taxon>Asterales</taxon>
        <taxon>Asteraceae</taxon>
        <taxon>Asteroideae</taxon>
        <taxon>Anthemideae</taxon>
        <taxon>Anthemidinae</taxon>
        <taxon>Tanacetum</taxon>
    </lineage>
</organism>
<reference evidence="1" key="2">
    <citation type="submission" date="2022-01" db="EMBL/GenBank/DDBJ databases">
        <authorList>
            <person name="Yamashiro T."/>
            <person name="Shiraishi A."/>
            <person name="Satake H."/>
            <person name="Nakayama K."/>
        </authorList>
    </citation>
    <scope>NUCLEOTIDE SEQUENCE</scope>
</reference>
<proteinExistence type="predicted"/>
<evidence type="ECO:0000313" key="2">
    <source>
        <dbReference type="Proteomes" id="UP001151760"/>
    </source>
</evidence>
<evidence type="ECO:0008006" key="3">
    <source>
        <dbReference type="Google" id="ProtNLM"/>
    </source>
</evidence>
<name>A0ABQ5CD83_9ASTR</name>
<keyword evidence="2" id="KW-1185">Reference proteome</keyword>
<evidence type="ECO:0000313" key="1">
    <source>
        <dbReference type="EMBL" id="GJT24517.1"/>
    </source>
</evidence>